<feature type="chain" id="PRO_5008587519" evidence="1">
    <location>
        <begin position="20"/>
        <end position="139"/>
    </location>
</feature>
<feature type="signal peptide" evidence="1">
    <location>
        <begin position="1"/>
        <end position="19"/>
    </location>
</feature>
<dbReference type="EMBL" id="GEBQ01016095">
    <property type="protein sequence ID" value="JAT23882.1"/>
    <property type="molecule type" value="Transcribed_RNA"/>
</dbReference>
<evidence type="ECO:0000256" key="1">
    <source>
        <dbReference type="SAM" id="SignalP"/>
    </source>
</evidence>
<protein>
    <submittedName>
        <fullName evidence="2">Uncharacterized protein</fullName>
    </submittedName>
</protein>
<proteinExistence type="predicted"/>
<sequence>MKAVLALLGALFACQTVSATYGGIGYGGIGYGGLGYGGLGYGGYGGGYGVGIVEEIVEPVIPISGGLVDARSYVDSYLPGSSYCGYGTYGPAYGGLGYPLDVYGPIGPIGGGLGYGGLGYGGLGYGGLGGLGYGGGILI</sequence>
<name>A0A1B6LJJ9_9HEMI</name>
<evidence type="ECO:0000313" key="2">
    <source>
        <dbReference type="EMBL" id="JAT23882.1"/>
    </source>
</evidence>
<dbReference type="AlphaFoldDB" id="A0A1B6LJJ9"/>
<keyword evidence="1" id="KW-0732">Signal</keyword>
<gene>
    <name evidence="2" type="ORF">g.13932</name>
</gene>
<organism evidence="2">
    <name type="scientific">Graphocephala atropunctata</name>
    <dbReference type="NCBI Taxonomy" id="36148"/>
    <lineage>
        <taxon>Eukaryota</taxon>
        <taxon>Metazoa</taxon>
        <taxon>Ecdysozoa</taxon>
        <taxon>Arthropoda</taxon>
        <taxon>Hexapoda</taxon>
        <taxon>Insecta</taxon>
        <taxon>Pterygota</taxon>
        <taxon>Neoptera</taxon>
        <taxon>Paraneoptera</taxon>
        <taxon>Hemiptera</taxon>
        <taxon>Auchenorrhyncha</taxon>
        <taxon>Membracoidea</taxon>
        <taxon>Cicadellidae</taxon>
        <taxon>Cicadellinae</taxon>
        <taxon>Cicadellini</taxon>
        <taxon>Graphocephala</taxon>
    </lineage>
</organism>
<reference evidence="2" key="1">
    <citation type="submission" date="2015-11" db="EMBL/GenBank/DDBJ databases">
        <title>De novo transcriptome assembly of four potential Pierce s Disease insect vectors from Arizona vineyards.</title>
        <authorList>
            <person name="Tassone E.E."/>
        </authorList>
    </citation>
    <scope>NUCLEOTIDE SEQUENCE</scope>
</reference>
<accession>A0A1B6LJJ9</accession>